<dbReference type="InterPro" id="IPR023833">
    <property type="entry name" value="Signal_pept_SipW-depend-type"/>
</dbReference>
<dbReference type="Proteomes" id="UP001597181">
    <property type="component" value="Unassembled WGS sequence"/>
</dbReference>
<comment type="caution">
    <text evidence="1">The sequence shown here is derived from an EMBL/GenBank/DDBJ whole genome shotgun (WGS) entry which is preliminary data.</text>
</comment>
<dbReference type="EMBL" id="JBHTLY010000002">
    <property type="protein sequence ID" value="MFD1201342.1"/>
    <property type="molecule type" value="Genomic_DNA"/>
</dbReference>
<proteinExistence type="predicted"/>
<dbReference type="RefSeq" id="WP_343957450.1">
    <property type="nucleotide sequence ID" value="NZ_BAAAKZ010000001.1"/>
</dbReference>
<protein>
    <submittedName>
        <fullName evidence="1">SipW-dependent-type signal peptide-containing protein</fullName>
    </submittedName>
</protein>
<evidence type="ECO:0000313" key="1">
    <source>
        <dbReference type="EMBL" id="MFD1201342.1"/>
    </source>
</evidence>
<organism evidence="1 2">
    <name type="scientific">Leucobacter albus</name>
    <dbReference type="NCBI Taxonomy" id="272210"/>
    <lineage>
        <taxon>Bacteria</taxon>
        <taxon>Bacillati</taxon>
        <taxon>Actinomycetota</taxon>
        <taxon>Actinomycetes</taxon>
        <taxon>Micrococcales</taxon>
        <taxon>Microbacteriaceae</taxon>
        <taxon>Leucobacter</taxon>
    </lineage>
</organism>
<evidence type="ECO:0000313" key="2">
    <source>
        <dbReference type="Proteomes" id="UP001597181"/>
    </source>
</evidence>
<keyword evidence="2" id="KW-1185">Reference proteome</keyword>
<gene>
    <name evidence="1" type="ORF">ACFQ3U_05475</name>
</gene>
<dbReference type="NCBIfam" id="TIGR04088">
    <property type="entry name" value="cognate_SipW"/>
    <property type="match status" value="1"/>
</dbReference>
<accession>A0ABW3TPN9</accession>
<sequence>MNGRTRKGRARGRYSAAPPSWFTRARALLAGALVLGVGGTLTLAAWTDTEIARGAFTASQFAIEGSTDGSTFSEHPSSGPAALSFSVNSSTMSPGATSYARFVVRTTSATNVAGAVALGGATVTGTGLGAFLKYGVRTIPAGAACDATSFASGAVVVPNDSALSVGATGAQPLVAAAGAVVAYCFAVSLPPGTSNAAQGLNASATWTLTATSAS</sequence>
<name>A0ABW3TPN9_9MICO</name>
<reference evidence="2" key="1">
    <citation type="journal article" date="2019" name="Int. J. Syst. Evol. Microbiol.">
        <title>The Global Catalogue of Microorganisms (GCM) 10K type strain sequencing project: providing services to taxonomists for standard genome sequencing and annotation.</title>
        <authorList>
            <consortium name="The Broad Institute Genomics Platform"/>
            <consortium name="The Broad Institute Genome Sequencing Center for Infectious Disease"/>
            <person name="Wu L."/>
            <person name="Ma J."/>
        </authorList>
    </citation>
    <scope>NUCLEOTIDE SEQUENCE [LARGE SCALE GENOMIC DNA]</scope>
    <source>
        <strain evidence="2">CCUG 50213</strain>
    </source>
</reference>